<proteinExistence type="predicted"/>
<dbReference type="Pfam" id="PF20806">
    <property type="entry name" value="Integrin_A_Ig_3"/>
    <property type="match status" value="1"/>
</dbReference>
<organism evidence="6 7">
    <name type="scientific">Paramuricea clavata</name>
    <name type="common">Red gorgonian</name>
    <name type="synonym">Violescent sea-whip</name>
    <dbReference type="NCBI Taxonomy" id="317549"/>
    <lineage>
        <taxon>Eukaryota</taxon>
        <taxon>Metazoa</taxon>
        <taxon>Cnidaria</taxon>
        <taxon>Anthozoa</taxon>
        <taxon>Octocorallia</taxon>
        <taxon>Malacalcyonacea</taxon>
        <taxon>Plexauridae</taxon>
        <taxon>Paramuricea</taxon>
    </lineage>
</organism>
<evidence type="ECO:0000313" key="7">
    <source>
        <dbReference type="Proteomes" id="UP001152795"/>
    </source>
</evidence>
<evidence type="ECO:0000256" key="4">
    <source>
        <dbReference type="ARBA" id="ARBA00023180"/>
    </source>
</evidence>
<dbReference type="GO" id="GO:0016020">
    <property type="term" value="C:membrane"/>
    <property type="evidence" value="ECO:0007669"/>
    <property type="project" value="UniProtKB-SubCell"/>
</dbReference>
<gene>
    <name evidence="6" type="ORF">PACLA_8A060623</name>
</gene>
<evidence type="ECO:0000256" key="3">
    <source>
        <dbReference type="ARBA" id="ARBA00023136"/>
    </source>
</evidence>
<evidence type="ECO:0000313" key="6">
    <source>
        <dbReference type="EMBL" id="CAB4035557.1"/>
    </source>
</evidence>
<dbReference type="Proteomes" id="UP001152795">
    <property type="component" value="Unassembled WGS sequence"/>
</dbReference>
<dbReference type="InterPro" id="IPR048286">
    <property type="entry name" value="Integrin_alpha_Ig-like_3"/>
</dbReference>
<dbReference type="InterPro" id="IPR032695">
    <property type="entry name" value="Integrin_dom_sf"/>
</dbReference>
<keyword evidence="2" id="KW-0401">Integrin</keyword>
<name>A0A6S7JV73_PARCT</name>
<evidence type="ECO:0000256" key="1">
    <source>
        <dbReference type="ARBA" id="ARBA00004479"/>
    </source>
</evidence>
<feature type="non-terminal residue" evidence="6">
    <location>
        <position position="1"/>
    </location>
</feature>
<dbReference type="GO" id="GO:0007229">
    <property type="term" value="P:integrin-mediated signaling pathway"/>
    <property type="evidence" value="ECO:0007669"/>
    <property type="project" value="UniProtKB-KW"/>
</dbReference>
<dbReference type="Gene3D" id="2.60.40.1530">
    <property type="entry name" value="ntegrin, alpha v. Chain A, domain 4"/>
    <property type="match status" value="1"/>
</dbReference>
<sequence length="61" mass="6814">LTNTGESDLQSIQLSISYPLKKFQGKEHEYIVYPIKIEEREGSGLCHKTGVLNPANLNLPT</sequence>
<dbReference type="AlphaFoldDB" id="A0A6S7JV73"/>
<dbReference type="SUPFAM" id="SSF69179">
    <property type="entry name" value="Integrin domains"/>
    <property type="match status" value="1"/>
</dbReference>
<dbReference type="EMBL" id="CACRXK020021159">
    <property type="protein sequence ID" value="CAB4035557.1"/>
    <property type="molecule type" value="Genomic_DNA"/>
</dbReference>
<protein>
    <recommendedName>
        <fullName evidence="5">Integrin alpha third immunoglobulin-like domain-containing protein</fullName>
    </recommendedName>
</protein>
<evidence type="ECO:0000256" key="2">
    <source>
        <dbReference type="ARBA" id="ARBA00023037"/>
    </source>
</evidence>
<comment type="caution">
    <text evidence="6">The sequence shown here is derived from an EMBL/GenBank/DDBJ whole genome shotgun (WGS) entry which is preliminary data.</text>
</comment>
<feature type="non-terminal residue" evidence="6">
    <location>
        <position position="61"/>
    </location>
</feature>
<keyword evidence="7" id="KW-1185">Reference proteome</keyword>
<accession>A0A6S7JV73</accession>
<comment type="subcellular location">
    <subcellularLocation>
        <location evidence="1">Membrane</location>
        <topology evidence="1">Single-pass type I membrane protein</topology>
    </subcellularLocation>
</comment>
<keyword evidence="3" id="KW-0472">Membrane</keyword>
<evidence type="ECO:0000259" key="5">
    <source>
        <dbReference type="Pfam" id="PF20806"/>
    </source>
</evidence>
<reference evidence="6" key="1">
    <citation type="submission" date="2020-04" db="EMBL/GenBank/DDBJ databases">
        <authorList>
            <person name="Alioto T."/>
            <person name="Alioto T."/>
            <person name="Gomez Garrido J."/>
        </authorList>
    </citation>
    <scope>NUCLEOTIDE SEQUENCE</scope>
    <source>
        <strain evidence="6">A484AB</strain>
    </source>
</reference>
<feature type="domain" description="Integrin alpha third immunoglobulin-like" evidence="5">
    <location>
        <begin position="1"/>
        <end position="59"/>
    </location>
</feature>
<keyword evidence="4" id="KW-0325">Glycoprotein</keyword>